<evidence type="ECO:0000313" key="3">
    <source>
        <dbReference type="EMBL" id="CAL5137056.1"/>
    </source>
</evidence>
<dbReference type="InterPro" id="IPR052613">
    <property type="entry name" value="LicD_transferase"/>
</dbReference>
<dbReference type="PANTHER" id="PTHR13627">
    <property type="entry name" value="FUKUTIN RELATED PROTEIN"/>
    <property type="match status" value="1"/>
</dbReference>
<sequence>MITNTSRPRGSVKLLSALFKLLAVFAFLGALIFAVRKAKPPYEWDLLLNTRGNNNSLFNISTDMFVVRPNLPPSALQLPDLKAIVWPIEEFSKQPLGMKDSKGGVLPLPEAFEPMTSWAQRRLLRNLLEVFSSQMFSNGLGDRFMLYGGTLLGSIRHHDIIPWDDDIDLLVDLDIRARMHVILKRLEPHYILYSAGSRDKFFAMFINDSMDAEDVEYSRRTSKYGWGWPFLDLGFYKNNGTHVYEIARSYGRYYSWPIDVVFPLYFRPFGKFWYPAPRDSVGFTRMTYRLSPLCTMNGYSHILEAKGPSGSIACRELNSRYAFVSHKLCGGTGRYSDDNRMIMGEETLFLSSKSASTVKLHQICLPVDRQNAIVDTYSMEQA</sequence>
<reference evidence="3" key="1">
    <citation type="submission" date="2024-06" db="EMBL/GenBank/DDBJ databases">
        <authorList>
            <person name="Liu X."/>
            <person name="Lenzi L."/>
            <person name="Haldenby T S."/>
            <person name="Uol C."/>
        </authorList>
    </citation>
    <scope>NUCLEOTIDE SEQUENCE</scope>
</reference>
<feature type="transmembrane region" description="Helical" evidence="1">
    <location>
        <begin position="12"/>
        <end position="35"/>
    </location>
</feature>
<keyword evidence="1" id="KW-0472">Membrane</keyword>
<dbReference type="InterPro" id="IPR007074">
    <property type="entry name" value="LicD/FKTN/FKRP_NTP_transf"/>
</dbReference>
<dbReference type="PANTHER" id="PTHR13627:SF31">
    <property type="entry name" value="RIBITOL 5-PHOSPHATE TRANSFERASE FKRP"/>
    <property type="match status" value="1"/>
</dbReference>
<evidence type="ECO:0000256" key="1">
    <source>
        <dbReference type="SAM" id="Phobius"/>
    </source>
</evidence>
<gene>
    <name evidence="3" type="ORF">CDAUBV1_LOCUS11331</name>
</gene>
<organism evidence="3 4">
    <name type="scientific">Calicophoron daubneyi</name>
    <name type="common">Rumen fluke</name>
    <name type="synonym">Paramphistomum daubneyi</name>
    <dbReference type="NCBI Taxonomy" id="300641"/>
    <lineage>
        <taxon>Eukaryota</taxon>
        <taxon>Metazoa</taxon>
        <taxon>Spiralia</taxon>
        <taxon>Lophotrochozoa</taxon>
        <taxon>Platyhelminthes</taxon>
        <taxon>Trematoda</taxon>
        <taxon>Digenea</taxon>
        <taxon>Plagiorchiida</taxon>
        <taxon>Pronocephalata</taxon>
        <taxon>Paramphistomoidea</taxon>
        <taxon>Paramphistomidae</taxon>
        <taxon>Calicophoron</taxon>
    </lineage>
</organism>
<keyword evidence="1" id="KW-0812">Transmembrane</keyword>
<dbReference type="GO" id="GO:0009100">
    <property type="term" value="P:glycoprotein metabolic process"/>
    <property type="evidence" value="ECO:0007669"/>
    <property type="project" value="UniProtKB-ARBA"/>
</dbReference>
<dbReference type="Pfam" id="PF04991">
    <property type="entry name" value="LicD"/>
    <property type="match status" value="1"/>
</dbReference>
<dbReference type="Proteomes" id="UP001497525">
    <property type="component" value="Unassembled WGS sequence"/>
</dbReference>
<accession>A0AAV2TKV0</accession>
<keyword evidence="1" id="KW-1133">Transmembrane helix</keyword>
<dbReference type="EMBL" id="CAXLJL010000378">
    <property type="protein sequence ID" value="CAL5137056.1"/>
    <property type="molecule type" value="Genomic_DNA"/>
</dbReference>
<feature type="domain" description="LicD/FKTN/FKRP nucleotidyltransferase" evidence="2">
    <location>
        <begin position="144"/>
        <end position="171"/>
    </location>
</feature>
<protein>
    <recommendedName>
        <fullName evidence="2">LicD/FKTN/FKRP nucleotidyltransferase domain-containing protein</fullName>
    </recommendedName>
</protein>
<evidence type="ECO:0000313" key="4">
    <source>
        <dbReference type="Proteomes" id="UP001497525"/>
    </source>
</evidence>
<proteinExistence type="predicted"/>
<evidence type="ECO:0000259" key="2">
    <source>
        <dbReference type="Pfam" id="PF04991"/>
    </source>
</evidence>
<dbReference type="AlphaFoldDB" id="A0AAV2TKV0"/>
<comment type="caution">
    <text evidence="3">The sequence shown here is derived from an EMBL/GenBank/DDBJ whole genome shotgun (WGS) entry which is preliminary data.</text>
</comment>
<name>A0AAV2TKV0_CALDB</name>